<keyword evidence="6 8" id="KW-0472">Membrane</keyword>
<evidence type="ECO:0000256" key="8">
    <source>
        <dbReference type="PROSITE-ProRule" id="PRU01360"/>
    </source>
</evidence>
<comment type="subcellular location">
    <subcellularLocation>
        <location evidence="1 8">Cell outer membrane</location>
        <topology evidence="1 8">Multi-pass membrane protein</topology>
    </subcellularLocation>
</comment>
<dbReference type="SUPFAM" id="SSF56935">
    <property type="entry name" value="Porins"/>
    <property type="match status" value="1"/>
</dbReference>
<dbReference type="InterPro" id="IPR037066">
    <property type="entry name" value="Plug_dom_sf"/>
</dbReference>
<accession>A0A413ZPF4</accession>
<protein>
    <submittedName>
        <fullName evidence="10">SusC/RagA family TonB-linked outer membrane protein</fullName>
    </submittedName>
</protein>
<keyword evidence="2 8" id="KW-0813">Transport</keyword>
<keyword evidence="3 8" id="KW-1134">Transmembrane beta strand</keyword>
<sequence>MKHSHVFHAPWLLRASLMLFMTFSVQCLLAQLNLNTSRTTLGKVIEQIKSQSSYNFFYDDKLASLAVENVQLSNASIEQVLNTVLNGKNVSFKIKGGVVYLSENKQTPKNGNQQGKERKITGRVSDDMGPLIGVNVLVKGTNVGAITDMDGNFTLVTTEANPVLQISYIGYTTQEIAVVDNTPLNVKLSSDAQQIEEVVVTALGIKRATKALSYNVQEIKNDDITQNKDANFVNALAGKVAGVNINASSSGVGGISKVVMRGTKSIMQSSNALYVIDGVPMFSGRNARESESEFDSRGTTDPIADINPEDIESMSVLTGAAAAALYGSEAANGAVIITTKKGKEGKVSISVNTSMEFNQPFILPRFQTRYGTGTGGKWVDGSSQSWGDKLSVSNYYGYNPKDDYFQTGIVNTESVSLSTGTEKNQTYASAAAINSKGYIPNNKYARYNFNVRNTTSFLNDKMTLDIAANYILQNDRNVVNQGEYNNPLVGAYLYPRGNEWADAELYEVYDPARKIYVQNWTVGDAGMTMQNPYWINYRNLRENKKDRYMLSANLSYKLLDWLTVSGRVRLDNSNNDFTEKFYASTNTQLTENSSRGLYGITKMQDKQLYADFLVSINKTFGEELTLSANIGGSFNDIRSDAMSVRGGIADGTDAYPDEQVGLTNYFAIQNLSNKAKRMQEGWREQTQSVYASAELGYKSTYYLTLTGRNDWASQLAGPNSTSKCFFYPSVGVSAVLSELFPNLNKDYLSFWKVRGSFASVGSAFQRYLSNPRFEWNSSSGQWSVLTQYPVYSLKPERTNSFEIGMNLRFLKYFELDATYYNAKTENQTFNPNLPVSKYSKMYIQTGAVRNQGVELALNFKNTWSDFTWSSGLTYSMNKNKIETLADNAINPVTGELFSIPSLDMGGYGDMRFILREGGSMGDVYSRMDLQRDANGTIYIDENNKIYTQSIQDPNQYIKLGSVLPKGNLAWRNDFSWKNIHVGFMVSARFGGVVFSRTQAVLDNFGVSEFSADARDLGYVTVNGNDRVDPEAWFSTVGSKAVPQYYTYSATNVRLQEASIGYSIPRKWLGNVCDIKVSLVGRNLWMIYNKAPFDPEAVASTSNFYQGVDNFMIPSLRNVGFSLNFKF</sequence>
<evidence type="ECO:0000313" key="12">
    <source>
        <dbReference type="Proteomes" id="UP000284604"/>
    </source>
</evidence>
<evidence type="ECO:0000256" key="1">
    <source>
        <dbReference type="ARBA" id="ARBA00004571"/>
    </source>
</evidence>
<dbReference type="NCBIfam" id="TIGR04056">
    <property type="entry name" value="OMP_RagA_SusC"/>
    <property type="match status" value="1"/>
</dbReference>
<dbReference type="PANTHER" id="PTHR30069">
    <property type="entry name" value="TONB-DEPENDENT OUTER MEMBRANE RECEPTOR"/>
    <property type="match status" value="1"/>
</dbReference>
<dbReference type="Proteomes" id="UP000284604">
    <property type="component" value="Unassembled WGS sequence"/>
</dbReference>
<evidence type="ECO:0000256" key="5">
    <source>
        <dbReference type="ARBA" id="ARBA00022729"/>
    </source>
</evidence>
<name>A0A413ZPF4_BACSE</name>
<evidence type="ECO:0000313" key="11">
    <source>
        <dbReference type="EMBL" id="RHM16030.1"/>
    </source>
</evidence>
<keyword evidence="7 8" id="KW-0998">Cell outer membrane</keyword>
<dbReference type="Gene3D" id="2.60.40.1120">
    <property type="entry name" value="Carboxypeptidase-like, regulatory domain"/>
    <property type="match status" value="1"/>
</dbReference>
<dbReference type="InterPro" id="IPR011662">
    <property type="entry name" value="Secretin/TonB_short_N"/>
</dbReference>
<dbReference type="InterPro" id="IPR012910">
    <property type="entry name" value="Plug_dom"/>
</dbReference>
<dbReference type="SUPFAM" id="SSF49464">
    <property type="entry name" value="Carboxypeptidase regulatory domain-like"/>
    <property type="match status" value="1"/>
</dbReference>
<dbReference type="AlphaFoldDB" id="A0A413ZPF4"/>
<dbReference type="SMART" id="SM00965">
    <property type="entry name" value="STN"/>
    <property type="match status" value="1"/>
</dbReference>
<dbReference type="GO" id="GO:0044718">
    <property type="term" value="P:siderophore transmembrane transport"/>
    <property type="evidence" value="ECO:0007669"/>
    <property type="project" value="TreeGrafter"/>
</dbReference>
<evidence type="ECO:0000313" key="10">
    <source>
        <dbReference type="EMBL" id="RHC28077.1"/>
    </source>
</evidence>
<proteinExistence type="inferred from homology"/>
<comment type="caution">
    <text evidence="10">The sequence shown here is derived from an EMBL/GenBank/DDBJ whole genome shotgun (WGS) entry which is preliminary data.</text>
</comment>
<dbReference type="Pfam" id="PF07715">
    <property type="entry name" value="Plug"/>
    <property type="match status" value="1"/>
</dbReference>
<dbReference type="InterPro" id="IPR023997">
    <property type="entry name" value="TonB-dep_OMP_SusC/RagA_CS"/>
</dbReference>
<dbReference type="PROSITE" id="PS52016">
    <property type="entry name" value="TONB_DEPENDENT_REC_3"/>
    <property type="match status" value="1"/>
</dbReference>
<keyword evidence="5" id="KW-0732">Signal</keyword>
<dbReference type="RefSeq" id="WP_117740664.1">
    <property type="nucleotide sequence ID" value="NZ_CABOGI010000022.1"/>
</dbReference>
<dbReference type="InterPro" id="IPR023996">
    <property type="entry name" value="TonB-dep_OMP_SusC/RagA"/>
</dbReference>
<dbReference type="Pfam" id="PF13715">
    <property type="entry name" value="CarbopepD_reg_2"/>
    <property type="match status" value="1"/>
</dbReference>
<evidence type="ECO:0000256" key="6">
    <source>
        <dbReference type="ARBA" id="ARBA00023136"/>
    </source>
</evidence>
<dbReference type="InterPro" id="IPR036942">
    <property type="entry name" value="Beta-barrel_TonB_sf"/>
</dbReference>
<organism evidence="10 13">
    <name type="scientific">Bacteroides stercoris</name>
    <dbReference type="NCBI Taxonomy" id="46506"/>
    <lineage>
        <taxon>Bacteria</taxon>
        <taxon>Pseudomonadati</taxon>
        <taxon>Bacteroidota</taxon>
        <taxon>Bacteroidia</taxon>
        <taxon>Bacteroidales</taxon>
        <taxon>Bacteroidaceae</taxon>
        <taxon>Bacteroides</taxon>
    </lineage>
</organism>
<evidence type="ECO:0000256" key="7">
    <source>
        <dbReference type="ARBA" id="ARBA00023237"/>
    </source>
</evidence>
<dbReference type="InterPro" id="IPR039426">
    <property type="entry name" value="TonB-dep_rcpt-like"/>
</dbReference>
<dbReference type="Proteomes" id="UP000285305">
    <property type="component" value="Unassembled WGS sequence"/>
</dbReference>
<evidence type="ECO:0000256" key="4">
    <source>
        <dbReference type="ARBA" id="ARBA00022692"/>
    </source>
</evidence>
<dbReference type="Pfam" id="PF07660">
    <property type="entry name" value="STN"/>
    <property type="match status" value="1"/>
</dbReference>
<dbReference type="FunFam" id="2.60.40.1120:FF:000003">
    <property type="entry name" value="Outer membrane protein Omp121"/>
    <property type="match status" value="1"/>
</dbReference>
<dbReference type="Gene3D" id="2.170.130.10">
    <property type="entry name" value="TonB-dependent receptor, plug domain"/>
    <property type="match status" value="1"/>
</dbReference>
<gene>
    <name evidence="10" type="ORF">DW853_12415</name>
    <name evidence="11" type="ORF">DWZ78_14595</name>
</gene>
<evidence type="ECO:0000259" key="9">
    <source>
        <dbReference type="SMART" id="SM00965"/>
    </source>
</evidence>
<reference evidence="12 13" key="1">
    <citation type="submission" date="2018-08" db="EMBL/GenBank/DDBJ databases">
        <title>A genome reference for cultivated species of the human gut microbiota.</title>
        <authorList>
            <person name="Zou Y."/>
            <person name="Xue W."/>
            <person name="Luo G."/>
        </authorList>
    </citation>
    <scope>NUCLEOTIDE SEQUENCE [LARGE SCALE GENOMIC DNA]</scope>
    <source>
        <strain evidence="11 12">AF35-20</strain>
        <strain evidence="10 13">AM36-9BH</strain>
    </source>
</reference>
<keyword evidence="4 8" id="KW-0812">Transmembrane</keyword>
<dbReference type="GO" id="GO:0015344">
    <property type="term" value="F:siderophore uptake transmembrane transporter activity"/>
    <property type="evidence" value="ECO:0007669"/>
    <property type="project" value="TreeGrafter"/>
</dbReference>
<dbReference type="Gene3D" id="2.40.170.20">
    <property type="entry name" value="TonB-dependent receptor, beta-barrel domain"/>
    <property type="match status" value="1"/>
</dbReference>
<dbReference type="EMBL" id="QSHQ01000026">
    <property type="protein sequence ID" value="RHC28077.1"/>
    <property type="molecule type" value="Genomic_DNA"/>
</dbReference>
<evidence type="ECO:0000313" key="13">
    <source>
        <dbReference type="Proteomes" id="UP000285305"/>
    </source>
</evidence>
<dbReference type="InterPro" id="IPR008969">
    <property type="entry name" value="CarboxyPept-like_regulatory"/>
</dbReference>
<dbReference type="NCBIfam" id="TIGR04057">
    <property type="entry name" value="SusC_RagA_signa"/>
    <property type="match status" value="1"/>
</dbReference>
<evidence type="ECO:0000256" key="2">
    <source>
        <dbReference type="ARBA" id="ARBA00022448"/>
    </source>
</evidence>
<feature type="domain" description="Secretin/TonB short N-terminal" evidence="9">
    <location>
        <begin position="54"/>
        <end position="104"/>
    </location>
</feature>
<dbReference type="EMBL" id="QRPN01000021">
    <property type="protein sequence ID" value="RHM16030.1"/>
    <property type="molecule type" value="Genomic_DNA"/>
</dbReference>
<dbReference type="GO" id="GO:0009279">
    <property type="term" value="C:cell outer membrane"/>
    <property type="evidence" value="ECO:0007669"/>
    <property type="project" value="UniProtKB-SubCell"/>
</dbReference>
<dbReference type="PANTHER" id="PTHR30069:SF29">
    <property type="entry name" value="HEMOGLOBIN AND HEMOGLOBIN-HAPTOGLOBIN-BINDING PROTEIN 1-RELATED"/>
    <property type="match status" value="1"/>
</dbReference>
<evidence type="ECO:0000256" key="3">
    <source>
        <dbReference type="ARBA" id="ARBA00022452"/>
    </source>
</evidence>
<comment type="similarity">
    <text evidence="8">Belongs to the TonB-dependent receptor family.</text>
</comment>